<keyword evidence="2" id="KW-1185">Reference proteome</keyword>
<protein>
    <submittedName>
        <fullName evidence="1">Uncharacterized protein</fullName>
    </submittedName>
</protein>
<accession>A0ACC1RUP4</accession>
<gene>
    <name evidence="1" type="ORF">NM208_g11466</name>
</gene>
<evidence type="ECO:0000313" key="1">
    <source>
        <dbReference type="EMBL" id="KAJ3525839.1"/>
    </source>
</evidence>
<dbReference type="Proteomes" id="UP001148629">
    <property type="component" value="Unassembled WGS sequence"/>
</dbReference>
<reference evidence="1" key="1">
    <citation type="submission" date="2022-08" db="EMBL/GenBank/DDBJ databases">
        <title>Genome Sequence of Fusarium decemcellulare.</title>
        <authorList>
            <person name="Buettner E."/>
        </authorList>
    </citation>
    <scope>NUCLEOTIDE SEQUENCE</scope>
    <source>
        <strain evidence="1">Babe19</strain>
    </source>
</reference>
<proteinExistence type="predicted"/>
<sequence>MLGGCPIVGKLFLCSVFSSVPSGSVLREPFINGGSDVDNPKAIDLRGRVVTGYAGLSEDVFNDGGPSLGAVERFWGNVSAFVGTKCPKSKALISRLGSRNKNTLAPDLNAHGNSRSRAISNCRWEAGDACPGLYRARAAGEGAL</sequence>
<comment type="caution">
    <text evidence="1">The sequence shown here is derived from an EMBL/GenBank/DDBJ whole genome shotgun (WGS) entry which is preliminary data.</text>
</comment>
<organism evidence="1 2">
    <name type="scientific">Fusarium decemcellulare</name>
    <dbReference type="NCBI Taxonomy" id="57161"/>
    <lineage>
        <taxon>Eukaryota</taxon>
        <taxon>Fungi</taxon>
        <taxon>Dikarya</taxon>
        <taxon>Ascomycota</taxon>
        <taxon>Pezizomycotina</taxon>
        <taxon>Sordariomycetes</taxon>
        <taxon>Hypocreomycetidae</taxon>
        <taxon>Hypocreales</taxon>
        <taxon>Nectriaceae</taxon>
        <taxon>Fusarium</taxon>
        <taxon>Fusarium decemcellulare species complex</taxon>
    </lineage>
</organism>
<dbReference type="EMBL" id="JANRMS010001842">
    <property type="protein sequence ID" value="KAJ3525839.1"/>
    <property type="molecule type" value="Genomic_DNA"/>
</dbReference>
<name>A0ACC1RUP4_9HYPO</name>
<evidence type="ECO:0000313" key="2">
    <source>
        <dbReference type="Proteomes" id="UP001148629"/>
    </source>
</evidence>